<dbReference type="Gene3D" id="2.20.100.10">
    <property type="entry name" value="Thrombospondin type-1 (TSP1) repeat"/>
    <property type="match status" value="1"/>
</dbReference>
<dbReference type="OrthoDB" id="408734at2759"/>
<dbReference type="PANTHER" id="PTHR45982">
    <property type="entry name" value="REGULATOR OF CHROMOSOME CONDENSATION"/>
    <property type="match status" value="1"/>
</dbReference>
<comment type="caution">
    <text evidence="2">The sequence shown here is derived from an EMBL/GenBank/DDBJ whole genome shotgun (WGS) entry which is preliminary data.</text>
</comment>
<evidence type="ECO:0000313" key="2">
    <source>
        <dbReference type="EMBL" id="KFH13731.1"/>
    </source>
</evidence>
<dbReference type="InterPro" id="IPR036383">
    <property type="entry name" value="TSP1_rpt_sf"/>
</dbReference>
<evidence type="ECO:0000313" key="3">
    <source>
        <dbReference type="Proteomes" id="UP000028821"/>
    </source>
</evidence>
<keyword evidence="1" id="KW-0812">Transmembrane</keyword>
<sequence>MVCSAVAAAQQLQGRRRLEDCSLRPHDCLSCCGFLPSGGPRVPTAAQPCFQAAVDLHTHNDFQFSHPSFEEKIRASPKQLSCAANAFLRLPVDSMQLYSAHHPSSSVFYCRRPPEPRMRCAVNSVRRHRNQSQVCTRAAAHRSERHGVATNQWGHFGKRLPLATKFRRPLLLFVLFTMVAMEAAVAVLPRRTAKHSQAGQLELVMDVSASLHSRGSQRRRFTFSDNELMHLHDSPSSLQVAESKSFEGFEGTAVALTCGSLFISIKSATWKSSTGACPAVRDCHEQMRRLCDGFFSCRVVPVASDPASAEASGLSAAKCGDVCSMSADPRRILTGEYECVVKGGTDASTFLDEHSAGASTTTGLVTWDAIQAGEAAPTASEIGGAGGISSFVATQASQGLNMISYTDTDSSDKRAAIDRLASQNPASAGLLQLSADRSVNKVWFTQGAFAAQYVPDGTQPATIVTVGMTAYGGPPANSAVASWEHADFACGAADTFAISQGLTPRHTTASTPQIICSNASSEACTELQAVNEAIKNSRPKTVMLEGIACHREGKAFGLLFADGTVLAFGAADRGGTMSAEAKGDLSTFDATRSQRVKKIVATQGAMAVLLLRGSVYAWGLDQFGGTLPSPEPTGVVDLVANDVGFAALTGGGSVYTWGKGMVVPSRLAGVEIKKIVGEKTCFAAFDAKGGVYIWGLGSNEGAFCNEEFVGERPTISQNFSDVKTKLSEGITDVRFNEHAAMAVKKPAVADGSWEIITWGTSAKGGEVPSYVLSGGRKGVKAVGASKSAFAIVSHSGDVYGWGDKESGGDGWNQPFLAGRAYGLVSLTRSFVALLVTGEAFAWGGNGQTLISSARRQELGTVVESRLVRGLYVVSGVGEGEIFVGTIGIPCVPGEWGAWGSCRSVCEGIRQRERTIELEPWGGTCESPLTEAGSCKGPKYGTDECPSTETDNSSIEAGLSLGVIVGCATASVAVLGVVGFMGHMWCSGFR</sequence>
<dbReference type="PROSITE" id="PS50092">
    <property type="entry name" value="TSP1"/>
    <property type="match status" value="1"/>
</dbReference>
<feature type="transmembrane region" description="Helical" evidence="1">
    <location>
        <begin position="169"/>
        <end position="188"/>
    </location>
</feature>
<keyword evidence="1" id="KW-0472">Membrane</keyword>
<dbReference type="InterPro" id="IPR009091">
    <property type="entry name" value="RCC1/BLIP-II"/>
</dbReference>
<name>A0A086QM99_TOXGO</name>
<organism evidence="2 3">
    <name type="scientific">Toxoplasma gondii MAS</name>
    <dbReference type="NCBI Taxonomy" id="943118"/>
    <lineage>
        <taxon>Eukaryota</taxon>
        <taxon>Sar</taxon>
        <taxon>Alveolata</taxon>
        <taxon>Apicomplexa</taxon>
        <taxon>Conoidasida</taxon>
        <taxon>Coccidia</taxon>
        <taxon>Eucoccidiorida</taxon>
        <taxon>Eimeriorina</taxon>
        <taxon>Sarcocystidae</taxon>
        <taxon>Toxoplasma</taxon>
    </lineage>
</organism>
<protein>
    <submittedName>
        <fullName evidence="2">Alpha-tubulin suppressor protein</fullName>
    </submittedName>
</protein>
<feature type="transmembrane region" description="Helical" evidence="1">
    <location>
        <begin position="956"/>
        <end position="980"/>
    </location>
</feature>
<keyword evidence="1" id="KW-1133">Transmembrane helix</keyword>
<dbReference type="EMBL" id="AEXC02001360">
    <property type="protein sequence ID" value="KFH13731.1"/>
    <property type="molecule type" value="Genomic_DNA"/>
</dbReference>
<gene>
    <name evidence="2" type="ORF">TGMAS_267450</name>
</gene>
<evidence type="ECO:0000256" key="1">
    <source>
        <dbReference type="SAM" id="Phobius"/>
    </source>
</evidence>
<dbReference type="InterPro" id="IPR000884">
    <property type="entry name" value="TSP1_rpt"/>
</dbReference>
<dbReference type="Gene3D" id="2.130.10.30">
    <property type="entry name" value="Regulator of chromosome condensation 1/beta-lactamase-inhibitor protein II"/>
    <property type="match status" value="2"/>
</dbReference>
<dbReference type="Proteomes" id="UP000028821">
    <property type="component" value="Unassembled WGS sequence"/>
</dbReference>
<dbReference type="InterPro" id="IPR051553">
    <property type="entry name" value="Ran_GTPase-activating"/>
</dbReference>
<proteinExistence type="predicted"/>
<accession>A0A086QM99</accession>
<dbReference type="PANTHER" id="PTHR45982:SF1">
    <property type="entry name" value="REGULATOR OF CHROMOSOME CONDENSATION"/>
    <property type="match status" value="1"/>
</dbReference>
<dbReference type="VEuPathDB" id="ToxoDB:TGMAS_267450"/>
<dbReference type="SUPFAM" id="SSF50985">
    <property type="entry name" value="RCC1/BLIP-II"/>
    <property type="match status" value="1"/>
</dbReference>
<dbReference type="AlphaFoldDB" id="A0A086QM99"/>
<reference evidence="2 3" key="1">
    <citation type="submission" date="2014-04" db="EMBL/GenBank/DDBJ databases">
        <authorList>
            <person name="Sibley D."/>
            <person name="Venepally P."/>
            <person name="Karamycheva S."/>
            <person name="Hadjithomas M."/>
            <person name="Khan A."/>
            <person name="Brunk B."/>
            <person name="Roos D."/>
            <person name="Caler E."/>
            <person name="Lorenzi H."/>
        </authorList>
    </citation>
    <scope>NUCLEOTIDE SEQUENCE [LARGE SCALE GENOMIC DNA]</scope>
    <source>
        <strain evidence="2 3">MAS</strain>
    </source>
</reference>